<evidence type="ECO:0000313" key="7">
    <source>
        <dbReference type="EMBL" id="GJH27500.1"/>
    </source>
</evidence>
<dbReference type="GO" id="GO:0016616">
    <property type="term" value="F:oxidoreductase activity, acting on the CH-OH group of donors, NAD or NADP as acceptor"/>
    <property type="evidence" value="ECO:0007669"/>
    <property type="project" value="InterPro"/>
</dbReference>
<dbReference type="PANTHER" id="PTHR42789:SF1">
    <property type="entry name" value="D-ISOMER SPECIFIC 2-HYDROXYACID DEHYDROGENASE FAMILY PROTEIN (AFU_ORTHOLOGUE AFUA_6G10090)"/>
    <property type="match status" value="1"/>
</dbReference>
<dbReference type="RefSeq" id="WP_238214196.1">
    <property type="nucleotide sequence ID" value="NZ_BPUS01000010.1"/>
</dbReference>
<name>A0AA37IJL3_9BURK</name>
<dbReference type="InterPro" id="IPR036291">
    <property type="entry name" value="NAD(P)-bd_dom_sf"/>
</dbReference>
<comment type="caution">
    <text evidence="7">The sequence shown here is derived from an EMBL/GenBank/DDBJ whole genome shotgun (WGS) entry which is preliminary data.</text>
</comment>
<evidence type="ECO:0000256" key="4">
    <source>
        <dbReference type="RuleBase" id="RU003719"/>
    </source>
</evidence>
<dbReference type="InterPro" id="IPR006140">
    <property type="entry name" value="D-isomer_DH_NAD-bd"/>
</dbReference>
<dbReference type="SUPFAM" id="SSF52283">
    <property type="entry name" value="Formate/glycerate dehydrogenase catalytic domain-like"/>
    <property type="match status" value="1"/>
</dbReference>
<feature type="domain" description="D-isomer specific 2-hydroxyacid dehydrogenase NAD-binding" evidence="6">
    <location>
        <begin position="115"/>
        <end position="286"/>
    </location>
</feature>
<comment type="similarity">
    <text evidence="1 4">Belongs to the D-isomer specific 2-hydroxyacid dehydrogenase family.</text>
</comment>
<dbReference type="EMBL" id="BPUS01000010">
    <property type="protein sequence ID" value="GJH27500.1"/>
    <property type="molecule type" value="Genomic_DNA"/>
</dbReference>
<dbReference type="AlphaFoldDB" id="A0AA37IJL3"/>
<dbReference type="Proteomes" id="UP001055111">
    <property type="component" value="Unassembled WGS sequence"/>
</dbReference>
<sequence length="335" mass="35758">MNKVFVSHPRHMLDHYFGARASAALARFAEVAYNAEDRELTSAELADAARDADVIIAYRQTPAPRALFEALPKLAAFVRCAVDIRTVDVDAASEMGVLVTQASAGFVPSVSEWVIGAMLDLARGTTAYAEAYHRHEAPVPKMGRELRGSTFGVIGYGQIARYLCDLALAFGMRVLVSDPYATVDDARVHHVRFDDLLAQSDFVVCLAPANEQTANLMNAQSFAAMKPGAYFINAARGELVDDDALLAALERGHLAGCALDVGRAADQMPAPKLAAHPRVIAAPHIGGLTPGAIEHQSMETVAQTEALFQGRVPAGAVNAAHAFRLSGFHLQAAAR</sequence>
<dbReference type="SUPFAM" id="SSF51735">
    <property type="entry name" value="NAD(P)-binding Rossmann-fold domains"/>
    <property type="match status" value="1"/>
</dbReference>
<evidence type="ECO:0000259" key="5">
    <source>
        <dbReference type="Pfam" id="PF00389"/>
    </source>
</evidence>
<protein>
    <submittedName>
        <fullName evidence="7">Hydroxyacid dehydrogenase</fullName>
    </submittedName>
</protein>
<dbReference type="GO" id="GO:0051287">
    <property type="term" value="F:NAD binding"/>
    <property type="evidence" value="ECO:0007669"/>
    <property type="project" value="InterPro"/>
</dbReference>
<dbReference type="Pfam" id="PF02826">
    <property type="entry name" value="2-Hacid_dh_C"/>
    <property type="match status" value="1"/>
</dbReference>
<evidence type="ECO:0000313" key="8">
    <source>
        <dbReference type="Proteomes" id="UP001055111"/>
    </source>
</evidence>
<keyword evidence="3" id="KW-0520">NAD</keyword>
<evidence type="ECO:0000256" key="1">
    <source>
        <dbReference type="ARBA" id="ARBA00005854"/>
    </source>
</evidence>
<accession>A0AA37IJL3</accession>
<proteinExistence type="inferred from homology"/>
<dbReference type="CDD" id="cd12167">
    <property type="entry name" value="2-Hacid_dh_8"/>
    <property type="match status" value="1"/>
</dbReference>
<evidence type="ECO:0000259" key="6">
    <source>
        <dbReference type="Pfam" id="PF02826"/>
    </source>
</evidence>
<organism evidence="7 8">
    <name type="scientific">Caballeronia novacaledonica</name>
    <dbReference type="NCBI Taxonomy" id="1544861"/>
    <lineage>
        <taxon>Bacteria</taxon>
        <taxon>Pseudomonadati</taxon>
        <taxon>Pseudomonadota</taxon>
        <taxon>Betaproteobacteria</taxon>
        <taxon>Burkholderiales</taxon>
        <taxon>Burkholderiaceae</taxon>
        <taxon>Caballeronia</taxon>
    </lineage>
</organism>
<dbReference type="Gene3D" id="3.40.50.720">
    <property type="entry name" value="NAD(P)-binding Rossmann-like Domain"/>
    <property type="match status" value="2"/>
</dbReference>
<dbReference type="InterPro" id="IPR029753">
    <property type="entry name" value="D-isomer_DH_CS"/>
</dbReference>
<evidence type="ECO:0000256" key="2">
    <source>
        <dbReference type="ARBA" id="ARBA00023002"/>
    </source>
</evidence>
<evidence type="ECO:0000256" key="3">
    <source>
        <dbReference type="ARBA" id="ARBA00023027"/>
    </source>
</evidence>
<feature type="domain" description="D-isomer specific 2-hydroxyacid dehydrogenase catalytic" evidence="5">
    <location>
        <begin position="28"/>
        <end position="318"/>
    </location>
</feature>
<dbReference type="InterPro" id="IPR006139">
    <property type="entry name" value="D-isomer_2_OHA_DH_cat_dom"/>
</dbReference>
<gene>
    <name evidence="7" type="ORF">CBA19CS42_23310</name>
</gene>
<keyword evidence="2 4" id="KW-0560">Oxidoreductase</keyword>
<dbReference type="InterPro" id="IPR050857">
    <property type="entry name" value="D-2-hydroxyacid_DH"/>
</dbReference>
<dbReference type="PROSITE" id="PS00671">
    <property type="entry name" value="D_2_HYDROXYACID_DH_3"/>
    <property type="match status" value="1"/>
</dbReference>
<dbReference type="PANTHER" id="PTHR42789">
    <property type="entry name" value="D-ISOMER SPECIFIC 2-HYDROXYACID DEHYDROGENASE FAMILY PROTEIN (AFU_ORTHOLOGUE AFUA_6G10090)"/>
    <property type="match status" value="1"/>
</dbReference>
<reference evidence="7" key="1">
    <citation type="submission" date="2022-09" db="EMBL/GenBank/DDBJ databases">
        <title>Isolation and characterization of 3-chlorobenzoate degrading bacteria from soils in Shizuoka.</title>
        <authorList>
            <person name="Ifat A."/>
            <person name="Ogawa N."/>
            <person name="Kimbara K."/>
            <person name="Moriuchi R."/>
            <person name="Dohra H."/>
            <person name="Shintani M."/>
        </authorList>
    </citation>
    <scope>NUCLEOTIDE SEQUENCE</scope>
    <source>
        <strain evidence="7">19CS4-2</strain>
    </source>
</reference>
<dbReference type="Pfam" id="PF00389">
    <property type="entry name" value="2-Hacid_dh"/>
    <property type="match status" value="1"/>
</dbReference>